<dbReference type="GeneID" id="29769885"/>
<dbReference type="VEuPathDB" id="ToxoDB:TGME49_322300"/>
<organism evidence="2 3">
    <name type="scientific">Toxoplasma gondii (strain ATCC 50611 / Me49)</name>
    <dbReference type="NCBI Taxonomy" id="508771"/>
    <lineage>
        <taxon>Eukaryota</taxon>
        <taxon>Sar</taxon>
        <taxon>Alveolata</taxon>
        <taxon>Apicomplexa</taxon>
        <taxon>Conoidasida</taxon>
        <taxon>Coccidia</taxon>
        <taxon>Eucoccidiorida</taxon>
        <taxon>Eimeriorina</taxon>
        <taxon>Sarcocystidae</taxon>
        <taxon>Toxoplasma</taxon>
    </lineage>
</organism>
<name>S8EMV0_TOXGM</name>
<keyword evidence="1" id="KW-0732">Signal</keyword>
<accession>S8EMV0</accession>
<dbReference type="Proteomes" id="UP000001529">
    <property type="component" value="Unassembled WGS sequence"/>
</dbReference>
<proteinExistence type="predicted"/>
<evidence type="ECO:0000256" key="1">
    <source>
        <dbReference type="SAM" id="SignalP"/>
    </source>
</evidence>
<dbReference type="EMBL" id="KE138875">
    <property type="protein sequence ID" value="EPT24521.1"/>
    <property type="molecule type" value="Genomic_DNA"/>
</dbReference>
<gene>
    <name evidence="2" type="ORF">TGME49_322300</name>
</gene>
<dbReference type="AlphaFoldDB" id="S8EMV0"/>
<reference evidence="2" key="1">
    <citation type="submission" date="2013-04" db="EMBL/GenBank/DDBJ databases">
        <authorList>
            <person name="Sibley D."/>
            <person name="Venepally P."/>
            <person name="Karamycheva S."/>
            <person name="Hadjithomas M."/>
            <person name="Khan A."/>
            <person name="Brunk B."/>
            <person name="Roos D."/>
            <person name="Caler E."/>
            <person name="Lorenzi H."/>
        </authorList>
    </citation>
    <scope>NUCLEOTIDE SEQUENCE</scope>
    <source>
        <strain evidence="2">ME49</strain>
    </source>
</reference>
<dbReference type="RefSeq" id="XP_018634752.1">
    <property type="nucleotide sequence ID" value="XM_018783046.1"/>
</dbReference>
<feature type="chain" id="PRO_5004550679" description="Transmembrane protein" evidence="1">
    <location>
        <begin position="27"/>
        <end position="166"/>
    </location>
</feature>
<evidence type="ECO:0008006" key="4">
    <source>
        <dbReference type="Google" id="ProtNLM"/>
    </source>
</evidence>
<feature type="signal peptide" evidence="1">
    <location>
        <begin position="1"/>
        <end position="26"/>
    </location>
</feature>
<keyword evidence="3" id="KW-1185">Reference proteome</keyword>
<evidence type="ECO:0000313" key="3">
    <source>
        <dbReference type="Proteomes" id="UP000001529"/>
    </source>
</evidence>
<evidence type="ECO:0000313" key="2">
    <source>
        <dbReference type="EMBL" id="EPT24521.1"/>
    </source>
</evidence>
<protein>
    <recommendedName>
        <fullName evidence="4">Transmembrane protein</fullName>
    </recommendedName>
</protein>
<sequence length="166" mass="18963">MRYNDGPRHRCLRRLLLSAIVGLAVCLDRPSGASPRLHKRRKQFQCRWLVAGGCARPSPPRNDHRGRRVPDGGGEVYWSPSRSGLSASRDRSTCWGRSRIHYSRGRRALCHHEGHTLVSERLRRCHVVVQCVFEEPPVGLRFQEWEVGSADAAQTVAQWLQPHKSR</sequence>